<name>A0A383RGE2_PAEAL</name>
<dbReference type="Proteomes" id="UP000304148">
    <property type="component" value="Chromosome"/>
</dbReference>
<dbReference type="InterPro" id="IPR013216">
    <property type="entry name" value="Methyltransf_11"/>
</dbReference>
<evidence type="ECO:0000313" key="3">
    <source>
        <dbReference type="Proteomes" id="UP000304148"/>
    </source>
</evidence>
<accession>A0A383RGE2</accession>
<evidence type="ECO:0000259" key="1">
    <source>
        <dbReference type="Pfam" id="PF08241"/>
    </source>
</evidence>
<organism evidence="2 3">
    <name type="scientific">Paenibacillus alvei</name>
    <name type="common">Bacillus alvei</name>
    <dbReference type="NCBI Taxonomy" id="44250"/>
    <lineage>
        <taxon>Bacteria</taxon>
        <taxon>Bacillati</taxon>
        <taxon>Bacillota</taxon>
        <taxon>Bacilli</taxon>
        <taxon>Bacillales</taxon>
        <taxon>Paenibacillaceae</taxon>
        <taxon>Paenibacillus</taxon>
    </lineage>
</organism>
<gene>
    <name evidence="2" type="ORF">PBLR_14520</name>
</gene>
<evidence type="ECO:0000313" key="2">
    <source>
        <dbReference type="EMBL" id="SYX86098.1"/>
    </source>
</evidence>
<reference evidence="3" key="1">
    <citation type="submission" date="2018-08" db="EMBL/GenBank/DDBJ databases">
        <authorList>
            <person name="Chevrot R."/>
        </authorList>
    </citation>
    <scope>NUCLEOTIDE SEQUENCE [LARGE SCALE GENOMIC DNA]</scope>
</reference>
<keyword evidence="2" id="KW-0808">Transferase</keyword>
<dbReference type="GO" id="GO:0032259">
    <property type="term" value="P:methylation"/>
    <property type="evidence" value="ECO:0007669"/>
    <property type="project" value="UniProtKB-KW"/>
</dbReference>
<sequence>MPGIEQKDRGMKLDLERIVFIGRTYDEYISMFDLNIEELQGKRILDCPSGACSFTAAATRQGIDVVACDIAYEHAVDDLERKGIQDVAHAMEQMAHAAEQYEWEFFGDIDGLRAHRMQALRDCSAHRREEPHRYVHAILPSLPFEDGEFDVILSAHFLFMYGDRLDVAFHRNTLVELLRVAKEEVRIFPLIDLAGKRAPLVDIVIEQAKHLGCEVQERAVPYEFMRGGNTMLHIKKK</sequence>
<protein>
    <submittedName>
        <fullName evidence="2">SAM-dependent methyltransferase</fullName>
    </submittedName>
</protein>
<dbReference type="RefSeq" id="WP_232055699.1">
    <property type="nucleotide sequence ID" value="NZ_LS992241.1"/>
</dbReference>
<dbReference type="SUPFAM" id="SSF53335">
    <property type="entry name" value="S-adenosyl-L-methionine-dependent methyltransferases"/>
    <property type="match status" value="1"/>
</dbReference>
<dbReference type="Pfam" id="PF08241">
    <property type="entry name" value="Methyltransf_11"/>
    <property type="match status" value="1"/>
</dbReference>
<proteinExistence type="predicted"/>
<feature type="domain" description="Methyltransferase type 11" evidence="1">
    <location>
        <begin position="123"/>
        <end position="183"/>
    </location>
</feature>
<dbReference type="EMBL" id="LS992241">
    <property type="protein sequence ID" value="SYX86098.1"/>
    <property type="molecule type" value="Genomic_DNA"/>
</dbReference>
<dbReference type="InterPro" id="IPR029063">
    <property type="entry name" value="SAM-dependent_MTases_sf"/>
</dbReference>
<dbReference type="Gene3D" id="3.40.50.150">
    <property type="entry name" value="Vaccinia Virus protein VP39"/>
    <property type="match status" value="1"/>
</dbReference>
<keyword evidence="2" id="KW-0489">Methyltransferase</keyword>
<dbReference type="GO" id="GO:0008757">
    <property type="term" value="F:S-adenosylmethionine-dependent methyltransferase activity"/>
    <property type="evidence" value="ECO:0007669"/>
    <property type="project" value="InterPro"/>
</dbReference>
<dbReference type="AlphaFoldDB" id="A0A383RGE2"/>